<dbReference type="InterPro" id="IPR003779">
    <property type="entry name" value="CMD-like"/>
</dbReference>
<dbReference type="InterPro" id="IPR029032">
    <property type="entry name" value="AhpD-like"/>
</dbReference>
<dbReference type="InterPro" id="IPR013096">
    <property type="entry name" value="Cupin_2"/>
</dbReference>
<evidence type="ECO:0000259" key="1">
    <source>
        <dbReference type="Pfam" id="PF02627"/>
    </source>
</evidence>
<feature type="domain" description="Cupin type-2" evidence="2">
    <location>
        <begin position="160"/>
        <end position="223"/>
    </location>
</feature>
<dbReference type="PANTHER" id="PTHR43698">
    <property type="entry name" value="RIBD C-TERMINAL DOMAIN CONTAINING PROTEIN"/>
    <property type="match status" value="1"/>
</dbReference>
<dbReference type="Proteomes" id="UP000260773">
    <property type="component" value="Unassembled WGS sequence"/>
</dbReference>
<dbReference type="SUPFAM" id="SSF69118">
    <property type="entry name" value="AhpD-like"/>
    <property type="match status" value="1"/>
</dbReference>
<dbReference type="InterPro" id="IPR011051">
    <property type="entry name" value="RmlC_Cupin_sf"/>
</dbReference>
<dbReference type="Pfam" id="PF07883">
    <property type="entry name" value="Cupin_2"/>
    <property type="match status" value="1"/>
</dbReference>
<protein>
    <submittedName>
        <fullName evidence="3">Cupin domain-containing protein</fullName>
    </submittedName>
</protein>
<dbReference type="SUPFAM" id="SSF51182">
    <property type="entry name" value="RmlC-like cupins"/>
    <property type="match status" value="1"/>
</dbReference>
<dbReference type="Gene3D" id="2.60.120.10">
    <property type="entry name" value="Jelly Rolls"/>
    <property type="match status" value="1"/>
</dbReference>
<reference evidence="3 4" key="1">
    <citation type="submission" date="2018-08" db="EMBL/GenBank/DDBJ databases">
        <title>A genome reference for cultivated species of the human gut microbiota.</title>
        <authorList>
            <person name="Zou Y."/>
            <person name="Xue W."/>
            <person name="Luo G."/>
        </authorList>
    </citation>
    <scope>NUCLEOTIDE SEQUENCE [LARGE SCALE GENOMIC DNA]</scope>
    <source>
        <strain evidence="3 4">AF45-17</strain>
    </source>
</reference>
<dbReference type="EMBL" id="QVEP01000082">
    <property type="protein sequence ID" value="RGB72260.1"/>
    <property type="molecule type" value="Genomic_DNA"/>
</dbReference>
<comment type="caution">
    <text evidence="3">The sequence shown here is derived from an EMBL/GenBank/DDBJ whole genome shotgun (WGS) entry which is preliminary data.</text>
</comment>
<dbReference type="CDD" id="cd02233">
    <property type="entry name" value="cupin_HNL-like"/>
    <property type="match status" value="1"/>
</dbReference>
<dbReference type="GO" id="GO:0051920">
    <property type="term" value="F:peroxiredoxin activity"/>
    <property type="evidence" value="ECO:0007669"/>
    <property type="project" value="InterPro"/>
</dbReference>
<sequence length="255" mass="28344">MEKIVQTAGRNTLGEFAPEFAHFNDDVLFGENWNNQDIDVKTRSIITVVTLMASGITDSSLKYHLQNAKNHGVTQKEIAAVITHVAFYVGWPKAWAVFNFAKEVWEAGEGDLPYEEEAMRAHAKEMMFPIGAPNDGFAQYFSSRSFLAPISTSQVGIFNVTFEPGCRNNWHIHHAKSGGGQILVCVAGRGYYQEEGKDAVEMKPGDCINIPAEVKHWHGAAPDEWFSHLAIEVPGENSSNEWLEPVSGEEYGKLQ</sequence>
<evidence type="ECO:0000259" key="2">
    <source>
        <dbReference type="Pfam" id="PF07883"/>
    </source>
</evidence>
<dbReference type="PANTHER" id="PTHR43698:SF1">
    <property type="entry name" value="BLL4564 PROTEIN"/>
    <property type="match status" value="1"/>
</dbReference>
<name>A0A3E2TBT7_9FIRM</name>
<dbReference type="Gene3D" id="1.20.1290.10">
    <property type="entry name" value="AhpD-like"/>
    <property type="match status" value="1"/>
</dbReference>
<dbReference type="AlphaFoldDB" id="A0A3E2TBT7"/>
<dbReference type="Pfam" id="PF02627">
    <property type="entry name" value="CMD"/>
    <property type="match status" value="1"/>
</dbReference>
<evidence type="ECO:0000313" key="4">
    <source>
        <dbReference type="Proteomes" id="UP000260773"/>
    </source>
</evidence>
<accession>A0A3E2TBT7</accession>
<feature type="domain" description="Carboxymuconolactone decarboxylase-like" evidence="1">
    <location>
        <begin position="18"/>
        <end position="103"/>
    </location>
</feature>
<dbReference type="InterPro" id="IPR047263">
    <property type="entry name" value="HNL-like_cupin"/>
</dbReference>
<proteinExistence type="predicted"/>
<gene>
    <name evidence="3" type="ORF">DW070_16810</name>
</gene>
<dbReference type="InterPro" id="IPR014710">
    <property type="entry name" value="RmlC-like_jellyroll"/>
</dbReference>
<dbReference type="RefSeq" id="WP_117529239.1">
    <property type="nucleotide sequence ID" value="NZ_JAQDKA010000007.1"/>
</dbReference>
<evidence type="ECO:0000313" key="3">
    <source>
        <dbReference type="EMBL" id="RGB72260.1"/>
    </source>
</evidence>
<organism evidence="3 4">
    <name type="scientific">Coprococcus catus</name>
    <dbReference type="NCBI Taxonomy" id="116085"/>
    <lineage>
        <taxon>Bacteria</taxon>
        <taxon>Bacillati</taxon>
        <taxon>Bacillota</taxon>
        <taxon>Clostridia</taxon>
        <taxon>Lachnospirales</taxon>
        <taxon>Lachnospiraceae</taxon>
        <taxon>Coprococcus</taxon>
    </lineage>
</organism>